<keyword evidence="3" id="KW-1185">Reference proteome</keyword>
<name>A0AAN8EMZ3_TRICO</name>
<gene>
    <name evidence="2" type="ORF">GCK32_006052</name>
</gene>
<dbReference type="InterPro" id="IPR032710">
    <property type="entry name" value="NTF2-like_dom_sf"/>
</dbReference>
<dbReference type="PANTHER" id="PTHR31664:SF10">
    <property type="entry name" value="DUF4440 DOMAIN-CONTAINING PROTEIN"/>
    <property type="match status" value="1"/>
</dbReference>
<protein>
    <submittedName>
        <fullName evidence="2">DUF4440 domain-containing protein</fullName>
    </submittedName>
</protein>
<sequence length="125" mass="14266">MVSNSEAKAILRPIFDAYNKALEDHQVDKAAGYYLPDAVLIHKGKSCCYGREEIKKELMKFDEMMGKATTKLIDDTYQMTPEYIIISAGYQTTSEKIGTVSGKFTQIWKKSGNSYLIYHDEFDMN</sequence>
<accession>A0AAN8EMZ3</accession>
<dbReference type="AlphaFoldDB" id="A0AAN8EMZ3"/>
<organism evidence="2 3">
    <name type="scientific">Trichostrongylus colubriformis</name>
    <name type="common">Black scour worm</name>
    <dbReference type="NCBI Taxonomy" id="6319"/>
    <lineage>
        <taxon>Eukaryota</taxon>
        <taxon>Metazoa</taxon>
        <taxon>Ecdysozoa</taxon>
        <taxon>Nematoda</taxon>
        <taxon>Chromadorea</taxon>
        <taxon>Rhabditida</taxon>
        <taxon>Rhabditina</taxon>
        <taxon>Rhabditomorpha</taxon>
        <taxon>Strongyloidea</taxon>
        <taxon>Trichostrongylidae</taxon>
        <taxon>Trichostrongylus</taxon>
    </lineage>
</organism>
<comment type="caution">
    <text evidence="2">The sequence shown here is derived from an EMBL/GenBank/DDBJ whole genome shotgun (WGS) entry which is preliminary data.</text>
</comment>
<dbReference type="PANTHER" id="PTHR31664">
    <property type="entry name" value="PROTEIN CBG16427"/>
    <property type="match status" value="1"/>
</dbReference>
<evidence type="ECO:0000313" key="2">
    <source>
        <dbReference type="EMBL" id="KAK5964766.1"/>
    </source>
</evidence>
<dbReference type="SUPFAM" id="SSF54427">
    <property type="entry name" value="NTF2-like"/>
    <property type="match status" value="1"/>
</dbReference>
<dbReference type="Gene3D" id="3.10.450.50">
    <property type="match status" value="1"/>
</dbReference>
<evidence type="ECO:0000259" key="1">
    <source>
        <dbReference type="Pfam" id="PF14534"/>
    </source>
</evidence>
<proteinExistence type="predicted"/>
<evidence type="ECO:0000313" key="3">
    <source>
        <dbReference type="Proteomes" id="UP001331761"/>
    </source>
</evidence>
<dbReference type="Proteomes" id="UP001331761">
    <property type="component" value="Unassembled WGS sequence"/>
</dbReference>
<dbReference type="InterPro" id="IPR027843">
    <property type="entry name" value="DUF4440"/>
</dbReference>
<dbReference type="Pfam" id="PF14534">
    <property type="entry name" value="DUF4440"/>
    <property type="match status" value="1"/>
</dbReference>
<reference evidence="2 3" key="1">
    <citation type="submission" date="2019-10" db="EMBL/GenBank/DDBJ databases">
        <title>Assembly and Annotation for the nematode Trichostrongylus colubriformis.</title>
        <authorList>
            <person name="Martin J."/>
        </authorList>
    </citation>
    <scope>NUCLEOTIDE SEQUENCE [LARGE SCALE GENOMIC DNA]</scope>
    <source>
        <strain evidence="2">G859</strain>
        <tissue evidence="2">Whole worm</tissue>
    </source>
</reference>
<dbReference type="EMBL" id="WIXE01025356">
    <property type="protein sequence ID" value="KAK5964766.1"/>
    <property type="molecule type" value="Genomic_DNA"/>
</dbReference>
<feature type="domain" description="DUF4440" evidence="1">
    <location>
        <begin position="12"/>
        <end position="116"/>
    </location>
</feature>